<accession>A0A1I7Z5P1</accession>
<sequence length="87" mass="9428">MFQNHGSGGDDREDRADHVAVRGARQIPSLPLLRPAGLLDEAPEGEGRPLGGLRQADEPDAPCPPTVQPLRHDSGVPERVQRLPERP</sequence>
<dbReference type="AlphaFoldDB" id="A0A1I7Z5P1"/>
<evidence type="ECO:0000256" key="1">
    <source>
        <dbReference type="SAM" id="MobiDB-lite"/>
    </source>
</evidence>
<evidence type="ECO:0000313" key="2">
    <source>
        <dbReference type="Proteomes" id="UP000095287"/>
    </source>
</evidence>
<dbReference type="WBParaSite" id="L893_g2308.t1">
    <property type="protein sequence ID" value="L893_g2308.t1"/>
    <property type="gene ID" value="L893_g2308"/>
</dbReference>
<evidence type="ECO:0000313" key="3">
    <source>
        <dbReference type="WBParaSite" id="L893_g2308.t1"/>
    </source>
</evidence>
<keyword evidence="2" id="KW-1185">Reference proteome</keyword>
<proteinExistence type="predicted"/>
<organism evidence="2 3">
    <name type="scientific">Steinernema glaseri</name>
    <dbReference type="NCBI Taxonomy" id="37863"/>
    <lineage>
        <taxon>Eukaryota</taxon>
        <taxon>Metazoa</taxon>
        <taxon>Ecdysozoa</taxon>
        <taxon>Nematoda</taxon>
        <taxon>Chromadorea</taxon>
        <taxon>Rhabditida</taxon>
        <taxon>Tylenchina</taxon>
        <taxon>Panagrolaimomorpha</taxon>
        <taxon>Strongyloidoidea</taxon>
        <taxon>Steinernematidae</taxon>
        <taxon>Steinernema</taxon>
    </lineage>
</organism>
<feature type="compositionally biased region" description="Basic and acidic residues" evidence="1">
    <location>
        <begin position="70"/>
        <end position="87"/>
    </location>
</feature>
<reference evidence="3" key="1">
    <citation type="submission" date="2016-11" db="UniProtKB">
        <authorList>
            <consortium name="WormBaseParasite"/>
        </authorList>
    </citation>
    <scope>IDENTIFICATION</scope>
</reference>
<dbReference type="Proteomes" id="UP000095287">
    <property type="component" value="Unplaced"/>
</dbReference>
<feature type="compositionally biased region" description="Basic and acidic residues" evidence="1">
    <location>
        <begin position="8"/>
        <end position="20"/>
    </location>
</feature>
<name>A0A1I7Z5P1_9BILA</name>
<feature type="region of interest" description="Disordered" evidence="1">
    <location>
        <begin position="1"/>
        <end position="87"/>
    </location>
</feature>
<protein>
    <submittedName>
        <fullName evidence="3">Uncharacterized protein</fullName>
    </submittedName>
</protein>